<evidence type="ECO:0008006" key="3">
    <source>
        <dbReference type="Google" id="ProtNLM"/>
    </source>
</evidence>
<keyword evidence="2" id="KW-1185">Reference proteome</keyword>
<dbReference type="EMBL" id="BAAAZW010000008">
    <property type="protein sequence ID" value="GAA3966172.1"/>
    <property type="molecule type" value="Genomic_DNA"/>
</dbReference>
<proteinExistence type="predicted"/>
<dbReference type="SUPFAM" id="SSF101478">
    <property type="entry name" value="ADP-ribosylglycohydrolase"/>
    <property type="match status" value="1"/>
</dbReference>
<sequence>MRLNDGLARRLSVENESQHFRAALETAIRIGDDTDTDTVAAIAGALPGARWGASMIPAQWRQILHGYPGRRGEDLVEAAQPAVSGPGDRACGDPVLGECRTWPVLRVDYSAAIAGRTTIEPSTFCTISIATSD</sequence>
<dbReference type="Proteomes" id="UP001418444">
    <property type="component" value="Unassembled WGS sequence"/>
</dbReference>
<organism evidence="1 2">
    <name type="scientific">Gordonia caeni</name>
    <dbReference type="NCBI Taxonomy" id="1007097"/>
    <lineage>
        <taxon>Bacteria</taxon>
        <taxon>Bacillati</taxon>
        <taxon>Actinomycetota</taxon>
        <taxon>Actinomycetes</taxon>
        <taxon>Mycobacteriales</taxon>
        <taxon>Gordoniaceae</taxon>
        <taxon>Gordonia</taxon>
    </lineage>
</organism>
<evidence type="ECO:0000313" key="2">
    <source>
        <dbReference type="Proteomes" id="UP001418444"/>
    </source>
</evidence>
<reference evidence="2" key="1">
    <citation type="journal article" date="2019" name="Int. J. Syst. Evol. Microbiol.">
        <title>The Global Catalogue of Microorganisms (GCM) 10K type strain sequencing project: providing services to taxonomists for standard genome sequencing and annotation.</title>
        <authorList>
            <consortium name="The Broad Institute Genomics Platform"/>
            <consortium name="The Broad Institute Genome Sequencing Center for Infectious Disease"/>
            <person name="Wu L."/>
            <person name="Ma J."/>
        </authorList>
    </citation>
    <scope>NUCLEOTIDE SEQUENCE [LARGE SCALE GENOMIC DNA]</scope>
    <source>
        <strain evidence="2">JCM 16923</strain>
    </source>
</reference>
<evidence type="ECO:0000313" key="1">
    <source>
        <dbReference type="EMBL" id="GAA3966172.1"/>
    </source>
</evidence>
<name>A0ABP7PID7_9ACTN</name>
<protein>
    <recommendedName>
        <fullName evidence="3">ADP-ribosylglycohydrolase family protein</fullName>
    </recommendedName>
</protein>
<gene>
    <name evidence="1" type="ORF">GCM10022231_28810</name>
</gene>
<dbReference type="Gene3D" id="1.10.4080.10">
    <property type="entry name" value="ADP-ribosylation/Crystallin J1"/>
    <property type="match status" value="1"/>
</dbReference>
<comment type="caution">
    <text evidence="1">The sequence shown here is derived from an EMBL/GenBank/DDBJ whole genome shotgun (WGS) entry which is preliminary data.</text>
</comment>
<dbReference type="InterPro" id="IPR036705">
    <property type="entry name" value="Ribosyl_crysJ1_sf"/>
</dbReference>
<dbReference type="Pfam" id="PF03747">
    <property type="entry name" value="ADP_ribosyl_GH"/>
    <property type="match status" value="1"/>
</dbReference>
<dbReference type="RefSeq" id="WP_425553056.1">
    <property type="nucleotide sequence ID" value="NZ_BAAAZW010000008.1"/>
</dbReference>
<accession>A0ABP7PID7</accession>
<dbReference type="InterPro" id="IPR005502">
    <property type="entry name" value="Ribosyl_crysJ1"/>
</dbReference>